<accession>A0A6G0SZP2</accession>
<dbReference type="EMBL" id="VYZN01000198">
    <property type="protein sequence ID" value="KAE9523151.1"/>
    <property type="molecule type" value="Genomic_DNA"/>
</dbReference>
<keyword evidence="3" id="KW-1185">Reference proteome</keyword>
<comment type="caution">
    <text evidence="2">The sequence shown here is derived from an EMBL/GenBank/DDBJ whole genome shotgun (WGS) entry which is preliminary data.</text>
</comment>
<protein>
    <submittedName>
        <fullName evidence="2">Uncharacterized protein</fullName>
    </submittedName>
</protein>
<dbReference type="AlphaFoldDB" id="A0A6G0SZP2"/>
<evidence type="ECO:0000256" key="1">
    <source>
        <dbReference type="SAM" id="MobiDB-lite"/>
    </source>
</evidence>
<dbReference type="Proteomes" id="UP000475862">
    <property type="component" value="Unassembled WGS sequence"/>
</dbReference>
<evidence type="ECO:0000313" key="2">
    <source>
        <dbReference type="EMBL" id="KAE9523151.1"/>
    </source>
</evidence>
<evidence type="ECO:0000313" key="3">
    <source>
        <dbReference type="Proteomes" id="UP000475862"/>
    </source>
</evidence>
<proteinExistence type="predicted"/>
<gene>
    <name evidence="2" type="ORF">AGLY_016465</name>
</gene>
<organism evidence="2 3">
    <name type="scientific">Aphis glycines</name>
    <name type="common">Soybean aphid</name>
    <dbReference type="NCBI Taxonomy" id="307491"/>
    <lineage>
        <taxon>Eukaryota</taxon>
        <taxon>Metazoa</taxon>
        <taxon>Ecdysozoa</taxon>
        <taxon>Arthropoda</taxon>
        <taxon>Hexapoda</taxon>
        <taxon>Insecta</taxon>
        <taxon>Pterygota</taxon>
        <taxon>Neoptera</taxon>
        <taxon>Paraneoptera</taxon>
        <taxon>Hemiptera</taxon>
        <taxon>Sternorrhyncha</taxon>
        <taxon>Aphidomorpha</taxon>
        <taxon>Aphidoidea</taxon>
        <taxon>Aphididae</taxon>
        <taxon>Aphidini</taxon>
        <taxon>Aphis</taxon>
        <taxon>Aphis</taxon>
    </lineage>
</organism>
<reference evidence="2 3" key="1">
    <citation type="submission" date="2019-08" db="EMBL/GenBank/DDBJ databases">
        <title>The genome of the soybean aphid Biotype 1, its phylome, world population structure and adaptation to the North American continent.</title>
        <authorList>
            <person name="Giordano R."/>
            <person name="Donthu R.K."/>
            <person name="Hernandez A.G."/>
            <person name="Wright C.L."/>
            <person name="Zimin A.V."/>
        </authorList>
    </citation>
    <scope>NUCLEOTIDE SEQUENCE [LARGE SCALE GENOMIC DNA]</scope>
    <source>
        <tissue evidence="2">Whole aphids</tissue>
    </source>
</reference>
<feature type="region of interest" description="Disordered" evidence="1">
    <location>
        <begin position="100"/>
        <end position="122"/>
    </location>
</feature>
<name>A0A6G0SZP2_APHGL</name>
<sequence length="245" mass="28674">MQYKCNNSLSKIHRIGIVVVYQANRRTRVHKQGFSERWILRGKYFCRNKTLRNNPTVFVFLQTNHSILHHSIACTWQVTNFAQIHGGTFGNESLLKKTTYRTSTSATPKEKELTSNTTAQQSRRMKASTQTIVVIILRGRSGTRNSTVKHAYSPRRTSQDYFGEKIMFLRLTRAEENGKHESIRHVLLCLVYLAAAFENNVHITTPRTITAIPHYRNYKAKFCVYYFNIFYQEKQLIEKYARLRT</sequence>